<accession>A0A918VVC9</accession>
<gene>
    <name evidence="2" type="ORF">GCM10007103_12920</name>
</gene>
<proteinExistence type="predicted"/>
<sequence length="124" mass="14446">MTIENEYAKLWISEGILYFIYKPQTILQLDTAKKIVMDRLKLQNEISYPVLCDLRMVKDSEKIARDYLAREGSILTKAVAFLVEPPFSEATIYLYLRTSKPVIPTQIFTTKTEALSFLEKYKIK</sequence>
<reference evidence="2" key="2">
    <citation type="submission" date="2020-09" db="EMBL/GenBank/DDBJ databases">
        <authorList>
            <person name="Sun Q."/>
            <person name="Kim S."/>
        </authorList>
    </citation>
    <scope>NUCLEOTIDE SEQUENCE</scope>
    <source>
        <strain evidence="2">KCTC 12719</strain>
    </source>
</reference>
<name>A0A918VVC9_9FLAO</name>
<dbReference type="EMBL" id="BMXB01000003">
    <property type="protein sequence ID" value="GHA32889.1"/>
    <property type="molecule type" value="Genomic_DNA"/>
</dbReference>
<dbReference type="InterPro" id="IPR056695">
    <property type="entry name" value="DUF7793"/>
</dbReference>
<organism evidence="2 3">
    <name type="scientific">Salinimicrobium marinum</name>
    <dbReference type="NCBI Taxonomy" id="680283"/>
    <lineage>
        <taxon>Bacteria</taxon>
        <taxon>Pseudomonadati</taxon>
        <taxon>Bacteroidota</taxon>
        <taxon>Flavobacteriia</taxon>
        <taxon>Flavobacteriales</taxon>
        <taxon>Flavobacteriaceae</taxon>
        <taxon>Salinimicrobium</taxon>
    </lineage>
</organism>
<evidence type="ECO:0000259" key="1">
    <source>
        <dbReference type="Pfam" id="PF25056"/>
    </source>
</evidence>
<dbReference type="Pfam" id="PF25056">
    <property type="entry name" value="DUF7793"/>
    <property type="match status" value="1"/>
</dbReference>
<feature type="domain" description="DUF7793" evidence="1">
    <location>
        <begin position="10"/>
        <end position="122"/>
    </location>
</feature>
<dbReference type="Gene3D" id="3.40.970.30">
    <property type="entry name" value="yp_829618.1 like domains"/>
    <property type="match status" value="1"/>
</dbReference>
<comment type="caution">
    <text evidence="2">The sequence shown here is derived from an EMBL/GenBank/DDBJ whole genome shotgun (WGS) entry which is preliminary data.</text>
</comment>
<evidence type="ECO:0000313" key="3">
    <source>
        <dbReference type="Proteomes" id="UP000610456"/>
    </source>
</evidence>
<reference evidence="2" key="1">
    <citation type="journal article" date="2014" name="Int. J. Syst. Evol. Microbiol.">
        <title>Complete genome sequence of Corynebacterium casei LMG S-19264T (=DSM 44701T), isolated from a smear-ripened cheese.</title>
        <authorList>
            <consortium name="US DOE Joint Genome Institute (JGI-PGF)"/>
            <person name="Walter F."/>
            <person name="Albersmeier A."/>
            <person name="Kalinowski J."/>
            <person name="Ruckert C."/>
        </authorList>
    </citation>
    <scope>NUCLEOTIDE SEQUENCE</scope>
    <source>
        <strain evidence="2">KCTC 12719</strain>
    </source>
</reference>
<keyword evidence="3" id="KW-1185">Reference proteome</keyword>
<dbReference type="RefSeq" id="WP_189603906.1">
    <property type="nucleotide sequence ID" value="NZ_BMXB01000003.1"/>
</dbReference>
<protein>
    <recommendedName>
        <fullName evidence="1">DUF7793 domain-containing protein</fullName>
    </recommendedName>
</protein>
<dbReference type="Proteomes" id="UP000610456">
    <property type="component" value="Unassembled WGS sequence"/>
</dbReference>
<dbReference type="AlphaFoldDB" id="A0A918VVC9"/>
<evidence type="ECO:0000313" key="2">
    <source>
        <dbReference type="EMBL" id="GHA32889.1"/>
    </source>
</evidence>